<dbReference type="SUPFAM" id="SSF103084">
    <property type="entry name" value="Holliday junction resolvase RusA"/>
    <property type="match status" value="1"/>
</dbReference>
<dbReference type="GO" id="GO:0006281">
    <property type="term" value="P:DNA repair"/>
    <property type="evidence" value="ECO:0007669"/>
    <property type="project" value="InterPro"/>
</dbReference>
<dbReference type="EMBL" id="MIYT01000016">
    <property type="protein sequence ID" value="OIR09881.1"/>
    <property type="molecule type" value="Genomic_DNA"/>
</dbReference>
<feature type="region of interest" description="Disordered" evidence="1">
    <location>
        <begin position="92"/>
        <end position="111"/>
    </location>
</feature>
<evidence type="ECO:0000313" key="3">
    <source>
        <dbReference type="Proteomes" id="UP000182853"/>
    </source>
</evidence>
<dbReference type="Pfam" id="PF05866">
    <property type="entry name" value="RusA"/>
    <property type="match status" value="1"/>
</dbReference>
<reference evidence="2 3" key="1">
    <citation type="submission" date="2016-08" db="EMBL/GenBank/DDBJ databases">
        <title>New Insights into Marine Group III Euryarchaeota, from dark to light.</title>
        <authorList>
            <person name="Haro-Moreno J.M."/>
            <person name="Rodriguez-Valera F."/>
            <person name="Lopez-Garcia P."/>
            <person name="Moreira D."/>
            <person name="Martin-Cuadrado A.B."/>
        </authorList>
    </citation>
    <scope>NUCLEOTIDE SEQUENCE [LARGE SCALE GENOMIC DNA]</scope>
    <source>
        <strain evidence="2">CG-Bathy2</strain>
    </source>
</reference>
<comment type="caution">
    <text evidence="2">The sequence shown here is derived from an EMBL/GenBank/DDBJ whole genome shotgun (WGS) entry which is preliminary data.</text>
</comment>
<name>A0A1J5SN13_9ARCH</name>
<feature type="compositionally biased region" description="Basic and acidic residues" evidence="1">
    <location>
        <begin position="96"/>
        <end position="111"/>
    </location>
</feature>
<dbReference type="GO" id="GO:0000287">
    <property type="term" value="F:magnesium ion binding"/>
    <property type="evidence" value="ECO:0007669"/>
    <property type="project" value="InterPro"/>
</dbReference>
<proteinExistence type="predicted"/>
<gene>
    <name evidence="2" type="ORF">BEU05_02405</name>
</gene>
<dbReference type="AlphaFoldDB" id="A0A1J5SN13"/>
<protein>
    <submittedName>
        <fullName evidence="2">Uncharacterized protein</fullName>
    </submittedName>
</protein>
<organism evidence="2 3">
    <name type="scientific">Marine Group III euryarchaeote CG-Bathy2</name>
    <dbReference type="NCBI Taxonomy" id="1889002"/>
    <lineage>
        <taxon>Archaea</taxon>
        <taxon>Methanobacteriati</taxon>
        <taxon>Thermoplasmatota</taxon>
        <taxon>Thermoplasmata</taxon>
        <taxon>Candidatus Thermoprofundales</taxon>
    </lineage>
</organism>
<accession>A0A1J5SN13</accession>
<sequence>MRRESHNPPAPTVDVRIEFSIPGKPVAQGRPRFYRKGSYVVATDPQASKVYKADIAYVAQRAREEAGVAGLLEGPLGLTVVAYFPCPKSKWRKRVPRPEEHHDKRPDADNLAKAVKDGLSGVLYHDDGQVAELVVRKRRAAQGDAPRVEVCLYTLDPLGDE</sequence>
<evidence type="ECO:0000256" key="1">
    <source>
        <dbReference type="SAM" id="MobiDB-lite"/>
    </source>
</evidence>
<dbReference type="GO" id="GO:0006310">
    <property type="term" value="P:DNA recombination"/>
    <property type="evidence" value="ECO:0007669"/>
    <property type="project" value="InterPro"/>
</dbReference>
<dbReference type="InterPro" id="IPR008822">
    <property type="entry name" value="Endonuclease_RusA-like"/>
</dbReference>
<dbReference type="Gene3D" id="3.30.1330.70">
    <property type="entry name" value="Holliday junction resolvase RusA"/>
    <property type="match status" value="1"/>
</dbReference>
<dbReference type="Proteomes" id="UP000182853">
    <property type="component" value="Unassembled WGS sequence"/>
</dbReference>
<evidence type="ECO:0000313" key="2">
    <source>
        <dbReference type="EMBL" id="OIR09881.1"/>
    </source>
</evidence>
<dbReference type="InterPro" id="IPR036614">
    <property type="entry name" value="RusA-like_sf"/>
</dbReference>